<protein>
    <submittedName>
        <fullName evidence="3">Type II toxin-antitoxin system ParD family antitoxin</fullName>
    </submittedName>
</protein>
<accession>A0ABT8RG70</accession>
<dbReference type="InterPro" id="IPR038296">
    <property type="entry name" value="ParD_sf"/>
</dbReference>
<dbReference type="EMBL" id="JAUKPO010000042">
    <property type="protein sequence ID" value="MDO1451098.1"/>
    <property type="molecule type" value="Genomic_DNA"/>
</dbReference>
<evidence type="ECO:0000313" key="3">
    <source>
        <dbReference type="EMBL" id="MDO1451098.1"/>
    </source>
</evidence>
<evidence type="ECO:0000313" key="4">
    <source>
        <dbReference type="Proteomes" id="UP001168528"/>
    </source>
</evidence>
<proteinExistence type="inferred from homology"/>
<sequence>MNIHLTKHFEEYINDKITSGRYNNASEVVRAGLRALEQQEKLAQLQLEIEKGYFGELKPFDGASIKKKARALKQNRADQNLQ</sequence>
<dbReference type="InterPro" id="IPR010985">
    <property type="entry name" value="Ribbon_hlx_hlx"/>
</dbReference>
<evidence type="ECO:0000256" key="2">
    <source>
        <dbReference type="ARBA" id="ARBA00022649"/>
    </source>
</evidence>
<dbReference type="Gene3D" id="6.10.10.120">
    <property type="entry name" value="Antitoxin ParD1-like"/>
    <property type="match status" value="1"/>
</dbReference>
<evidence type="ECO:0000256" key="1">
    <source>
        <dbReference type="ARBA" id="ARBA00008580"/>
    </source>
</evidence>
<gene>
    <name evidence="3" type="ORF">Q0590_32795</name>
</gene>
<comment type="similarity">
    <text evidence="1">Belongs to the ParD antitoxin family.</text>
</comment>
<dbReference type="PANTHER" id="PTHR36582">
    <property type="entry name" value="ANTITOXIN PARD"/>
    <property type="match status" value="1"/>
</dbReference>
<dbReference type="InterPro" id="IPR022789">
    <property type="entry name" value="ParD"/>
</dbReference>
<dbReference type="Pfam" id="PF03693">
    <property type="entry name" value="ParD_antitoxin"/>
    <property type="match status" value="1"/>
</dbReference>
<keyword evidence="4" id="KW-1185">Reference proteome</keyword>
<name>A0ABT8RG70_9BACT</name>
<comment type="caution">
    <text evidence="3">The sequence shown here is derived from an EMBL/GenBank/DDBJ whole genome shotgun (WGS) entry which is preliminary data.</text>
</comment>
<organism evidence="3 4">
    <name type="scientific">Rhodocytophaga aerolata</name>
    <dbReference type="NCBI Taxonomy" id="455078"/>
    <lineage>
        <taxon>Bacteria</taxon>
        <taxon>Pseudomonadati</taxon>
        <taxon>Bacteroidota</taxon>
        <taxon>Cytophagia</taxon>
        <taxon>Cytophagales</taxon>
        <taxon>Rhodocytophagaceae</taxon>
        <taxon>Rhodocytophaga</taxon>
    </lineage>
</organism>
<dbReference type="CDD" id="cd22231">
    <property type="entry name" value="RHH_NikR_HicB-like"/>
    <property type="match status" value="1"/>
</dbReference>
<dbReference type="PANTHER" id="PTHR36582:SF2">
    <property type="entry name" value="ANTITOXIN PARD"/>
    <property type="match status" value="1"/>
</dbReference>
<dbReference type="SUPFAM" id="SSF47598">
    <property type="entry name" value="Ribbon-helix-helix"/>
    <property type="match status" value="1"/>
</dbReference>
<dbReference type="RefSeq" id="WP_302041897.1">
    <property type="nucleotide sequence ID" value="NZ_JAUKPO010000042.1"/>
</dbReference>
<keyword evidence="2" id="KW-1277">Toxin-antitoxin system</keyword>
<dbReference type="NCBIfam" id="TIGR02606">
    <property type="entry name" value="antidote_CC2985"/>
    <property type="match status" value="1"/>
</dbReference>
<dbReference type="Proteomes" id="UP001168528">
    <property type="component" value="Unassembled WGS sequence"/>
</dbReference>
<reference evidence="3" key="1">
    <citation type="submission" date="2023-07" db="EMBL/GenBank/DDBJ databases">
        <title>The genome sequence of Rhodocytophaga aerolata KACC 12507.</title>
        <authorList>
            <person name="Zhang X."/>
        </authorList>
    </citation>
    <scope>NUCLEOTIDE SEQUENCE</scope>
    <source>
        <strain evidence="3">KACC 12507</strain>
    </source>
</reference>